<gene>
    <name evidence="5" type="ordered locus">Igni_0099</name>
</gene>
<dbReference type="InterPro" id="IPR011991">
    <property type="entry name" value="ArsR-like_HTH"/>
</dbReference>
<dbReference type="SUPFAM" id="SSF46785">
    <property type="entry name" value="Winged helix' DNA-binding domain"/>
    <property type="match status" value="1"/>
</dbReference>
<dbReference type="CDD" id="cd00090">
    <property type="entry name" value="HTH_ARSR"/>
    <property type="match status" value="1"/>
</dbReference>
<reference evidence="5 6" key="1">
    <citation type="journal article" date="2008" name="Genome Biol.">
        <title>A genomic analysis of the archaeal system Ignicoccus hospitalis-Nanoarchaeum equitans.</title>
        <authorList>
            <person name="Podar M."/>
            <person name="Anderson I."/>
            <person name="Makarova K.S."/>
            <person name="Elkins J.G."/>
            <person name="Ivanova N."/>
            <person name="Wall M.A."/>
            <person name="Lykidis A."/>
            <person name="Mavromatis K."/>
            <person name="Sun H."/>
            <person name="Hudson M.E."/>
            <person name="Chen W."/>
            <person name="Deciu C."/>
            <person name="Hutchison D."/>
            <person name="Eads J.R."/>
            <person name="Anderson A."/>
            <person name="Fernandes F."/>
            <person name="Szeto E."/>
            <person name="Lapidus A."/>
            <person name="Kyrpides N.C."/>
            <person name="Saier M.H.Jr."/>
            <person name="Richardson P.M."/>
            <person name="Rachel R."/>
            <person name="Huber H."/>
            <person name="Eisen J.A."/>
            <person name="Koonin E.V."/>
            <person name="Keller M."/>
            <person name="Stetter K.O."/>
        </authorList>
    </citation>
    <scope>NUCLEOTIDE SEQUENCE [LARGE SCALE GENOMIC DNA]</scope>
    <source>
        <strain evidence="6">KIN4/I / DSM 18386 / JCM 14125</strain>
    </source>
</reference>
<dbReference type="PANTHER" id="PTHR33204">
    <property type="entry name" value="TRANSCRIPTIONAL REGULATOR, MARR FAMILY"/>
    <property type="match status" value="1"/>
</dbReference>
<dbReference type="InterPro" id="IPR036388">
    <property type="entry name" value="WH-like_DNA-bd_sf"/>
</dbReference>
<dbReference type="PROSITE" id="PS51118">
    <property type="entry name" value="HTH_HXLR"/>
    <property type="match status" value="1"/>
</dbReference>
<keyword evidence="6" id="KW-1185">Reference proteome</keyword>
<dbReference type="GeneID" id="5563046"/>
<evidence type="ECO:0000313" key="6">
    <source>
        <dbReference type="Proteomes" id="UP000000262"/>
    </source>
</evidence>
<dbReference type="InterPro" id="IPR036390">
    <property type="entry name" value="WH_DNA-bd_sf"/>
</dbReference>
<protein>
    <submittedName>
        <fullName evidence="5">Transcriptional regulator, HxlR family</fullName>
    </submittedName>
</protein>
<dbReference type="EMBL" id="CP000816">
    <property type="protein sequence ID" value="ABU81283.1"/>
    <property type="molecule type" value="Genomic_DNA"/>
</dbReference>
<dbReference type="AlphaFoldDB" id="A8A8N1"/>
<sequence length="137" mass="15633">MVRAEGPAREVLELVKRCLSELESIDESLQKEDIDLNEVKKRIEEIRPFVSAVSAKWIPEILYALALKREMSFNELKNTLGISSRVLSDKLKELRELGLVEKVEVEGKRGAYVLTEKGKKVVYALTPFLIAVYINKE</sequence>
<evidence type="ECO:0000256" key="2">
    <source>
        <dbReference type="ARBA" id="ARBA00023125"/>
    </source>
</evidence>
<dbReference type="HOGENOM" id="CLU_1860678_0_0_2"/>
<dbReference type="PANTHER" id="PTHR33204:SF18">
    <property type="entry name" value="TRANSCRIPTIONAL REGULATORY PROTEIN"/>
    <property type="match status" value="1"/>
</dbReference>
<name>A8A8N1_IGNH4</name>
<accession>A8A8N1</accession>
<dbReference type="Pfam" id="PF01638">
    <property type="entry name" value="HxlR"/>
    <property type="match status" value="1"/>
</dbReference>
<evidence type="ECO:0000259" key="4">
    <source>
        <dbReference type="PROSITE" id="PS51118"/>
    </source>
</evidence>
<dbReference type="eggNOG" id="arCOG01057">
    <property type="taxonomic scope" value="Archaea"/>
</dbReference>
<dbReference type="RefSeq" id="WP_011998135.1">
    <property type="nucleotide sequence ID" value="NC_009776.1"/>
</dbReference>
<keyword evidence="2" id="KW-0238">DNA-binding</keyword>
<evidence type="ECO:0000256" key="1">
    <source>
        <dbReference type="ARBA" id="ARBA00023015"/>
    </source>
</evidence>
<dbReference type="InterPro" id="IPR002577">
    <property type="entry name" value="HTH_HxlR"/>
</dbReference>
<evidence type="ECO:0000256" key="3">
    <source>
        <dbReference type="ARBA" id="ARBA00023163"/>
    </source>
</evidence>
<dbReference type="Proteomes" id="UP000000262">
    <property type="component" value="Chromosome"/>
</dbReference>
<keyword evidence="3" id="KW-0804">Transcription</keyword>
<dbReference type="Gene3D" id="1.10.10.10">
    <property type="entry name" value="Winged helix-like DNA-binding domain superfamily/Winged helix DNA-binding domain"/>
    <property type="match status" value="1"/>
</dbReference>
<evidence type="ECO:0000313" key="5">
    <source>
        <dbReference type="EMBL" id="ABU81283.1"/>
    </source>
</evidence>
<organism evidence="5 6">
    <name type="scientific">Ignicoccus hospitalis (strain KIN4/I / DSM 18386 / JCM 14125)</name>
    <dbReference type="NCBI Taxonomy" id="453591"/>
    <lineage>
        <taxon>Archaea</taxon>
        <taxon>Thermoproteota</taxon>
        <taxon>Thermoprotei</taxon>
        <taxon>Desulfurococcales</taxon>
        <taxon>Desulfurococcaceae</taxon>
        <taxon>Ignicoccus</taxon>
    </lineage>
</organism>
<dbReference type="STRING" id="453591.Igni_0099"/>
<dbReference type="OrthoDB" id="10490at2157"/>
<dbReference type="KEGG" id="iho:Igni_0099"/>
<proteinExistence type="predicted"/>
<feature type="domain" description="HTH hxlR-type" evidence="4">
    <location>
        <begin position="44"/>
        <end position="137"/>
    </location>
</feature>
<keyword evidence="1" id="KW-0805">Transcription regulation</keyword>
<dbReference type="GO" id="GO:0003677">
    <property type="term" value="F:DNA binding"/>
    <property type="evidence" value="ECO:0007669"/>
    <property type="project" value="UniProtKB-KW"/>
</dbReference>